<dbReference type="Proteomes" id="UP001500547">
    <property type="component" value="Unassembled WGS sequence"/>
</dbReference>
<protein>
    <submittedName>
        <fullName evidence="2">Uncharacterized protein</fullName>
    </submittedName>
</protein>
<sequence length="101" mass="11047">MDNALIQLVARLKIRLRQVQNISLNTQRFFAEQTYAGQVLDLAEECEDVELVSIAMDLRDKLGWLTTPSSSDSTPKGPAKSSVTSAGAALQSQRYAFGARS</sequence>
<organism evidence="2 3">
    <name type="scientific">Viridibacterium curvum</name>
    <dbReference type="NCBI Taxonomy" id="1101404"/>
    <lineage>
        <taxon>Bacteria</taxon>
        <taxon>Pseudomonadati</taxon>
        <taxon>Pseudomonadota</taxon>
        <taxon>Betaproteobacteria</taxon>
        <taxon>Rhodocyclales</taxon>
        <taxon>Rhodocyclaceae</taxon>
        <taxon>Viridibacterium</taxon>
    </lineage>
</organism>
<accession>A0ABP9Q9G5</accession>
<gene>
    <name evidence="2" type="ORF">GCM10025770_02260</name>
</gene>
<reference evidence="3" key="1">
    <citation type="journal article" date="2019" name="Int. J. Syst. Evol. Microbiol.">
        <title>The Global Catalogue of Microorganisms (GCM) 10K type strain sequencing project: providing services to taxonomists for standard genome sequencing and annotation.</title>
        <authorList>
            <consortium name="The Broad Institute Genomics Platform"/>
            <consortium name="The Broad Institute Genome Sequencing Center for Infectious Disease"/>
            <person name="Wu L."/>
            <person name="Ma J."/>
        </authorList>
    </citation>
    <scope>NUCLEOTIDE SEQUENCE [LARGE SCALE GENOMIC DNA]</scope>
    <source>
        <strain evidence="3">JCM 18715</strain>
    </source>
</reference>
<evidence type="ECO:0000313" key="2">
    <source>
        <dbReference type="EMBL" id="GAA5158139.1"/>
    </source>
</evidence>
<comment type="caution">
    <text evidence="2">The sequence shown here is derived from an EMBL/GenBank/DDBJ whole genome shotgun (WGS) entry which is preliminary data.</text>
</comment>
<dbReference type="RefSeq" id="WP_345530982.1">
    <property type="nucleotide sequence ID" value="NZ_BAABLD010000002.1"/>
</dbReference>
<name>A0ABP9Q9G5_9RHOO</name>
<proteinExistence type="predicted"/>
<evidence type="ECO:0000256" key="1">
    <source>
        <dbReference type="SAM" id="MobiDB-lite"/>
    </source>
</evidence>
<feature type="region of interest" description="Disordered" evidence="1">
    <location>
        <begin position="66"/>
        <end position="87"/>
    </location>
</feature>
<evidence type="ECO:0000313" key="3">
    <source>
        <dbReference type="Proteomes" id="UP001500547"/>
    </source>
</evidence>
<dbReference type="EMBL" id="BAABLD010000002">
    <property type="protein sequence ID" value="GAA5158139.1"/>
    <property type="molecule type" value="Genomic_DNA"/>
</dbReference>
<keyword evidence="3" id="KW-1185">Reference proteome</keyword>